<dbReference type="Proteomes" id="UP000184447">
    <property type="component" value="Unassembled WGS sequence"/>
</dbReference>
<feature type="transmembrane region" description="Helical" evidence="1">
    <location>
        <begin position="7"/>
        <end position="26"/>
    </location>
</feature>
<dbReference type="EMBL" id="FQXM01000026">
    <property type="protein sequence ID" value="SHH96963.1"/>
    <property type="molecule type" value="Genomic_DNA"/>
</dbReference>
<dbReference type="RefSeq" id="WP_073340060.1">
    <property type="nucleotide sequence ID" value="NZ_FQXM01000026.1"/>
</dbReference>
<dbReference type="STRING" id="1121316.SAMN02745207_03515"/>
<feature type="transmembrane region" description="Helical" evidence="1">
    <location>
        <begin position="38"/>
        <end position="60"/>
    </location>
</feature>
<keyword evidence="1" id="KW-0472">Membrane</keyword>
<proteinExistence type="predicted"/>
<protein>
    <submittedName>
        <fullName evidence="2">Uncharacterized protein</fullName>
    </submittedName>
</protein>
<dbReference type="AlphaFoldDB" id="A0A1M5XCN6"/>
<evidence type="ECO:0000256" key="1">
    <source>
        <dbReference type="SAM" id="Phobius"/>
    </source>
</evidence>
<sequence length="65" mass="7685">MKGSKLFWILSIVYFMIYFSLLRWIWNLYVPFNVITEIIAFLLIILIVIPFSSISATNSIKLLKK</sequence>
<keyword evidence="1" id="KW-1133">Transmembrane helix</keyword>
<accession>A0A1M5XCN6</accession>
<reference evidence="2 3" key="1">
    <citation type="submission" date="2016-11" db="EMBL/GenBank/DDBJ databases">
        <authorList>
            <person name="Jaros S."/>
            <person name="Januszkiewicz K."/>
            <person name="Wedrychowicz H."/>
        </authorList>
    </citation>
    <scope>NUCLEOTIDE SEQUENCE [LARGE SCALE GENOMIC DNA]</scope>
    <source>
        <strain evidence="2 3">DSM 8605</strain>
    </source>
</reference>
<gene>
    <name evidence="2" type="ORF">SAMN02745207_03515</name>
</gene>
<name>A0A1M5XCN6_9CLOT</name>
<keyword evidence="1" id="KW-0812">Transmembrane</keyword>
<organism evidence="2 3">
    <name type="scientific">Clostridium grantii DSM 8605</name>
    <dbReference type="NCBI Taxonomy" id="1121316"/>
    <lineage>
        <taxon>Bacteria</taxon>
        <taxon>Bacillati</taxon>
        <taxon>Bacillota</taxon>
        <taxon>Clostridia</taxon>
        <taxon>Eubacteriales</taxon>
        <taxon>Clostridiaceae</taxon>
        <taxon>Clostridium</taxon>
    </lineage>
</organism>
<keyword evidence="3" id="KW-1185">Reference proteome</keyword>
<evidence type="ECO:0000313" key="2">
    <source>
        <dbReference type="EMBL" id="SHH96963.1"/>
    </source>
</evidence>
<evidence type="ECO:0000313" key="3">
    <source>
        <dbReference type="Proteomes" id="UP000184447"/>
    </source>
</evidence>